<dbReference type="InterPro" id="IPR036047">
    <property type="entry name" value="F-box-like_dom_sf"/>
</dbReference>
<evidence type="ECO:0000313" key="4">
    <source>
        <dbReference type="Proteomes" id="UP001152523"/>
    </source>
</evidence>
<organism evidence="3 4">
    <name type="scientific">Cuscuta epithymum</name>
    <dbReference type="NCBI Taxonomy" id="186058"/>
    <lineage>
        <taxon>Eukaryota</taxon>
        <taxon>Viridiplantae</taxon>
        <taxon>Streptophyta</taxon>
        <taxon>Embryophyta</taxon>
        <taxon>Tracheophyta</taxon>
        <taxon>Spermatophyta</taxon>
        <taxon>Magnoliopsida</taxon>
        <taxon>eudicotyledons</taxon>
        <taxon>Gunneridae</taxon>
        <taxon>Pentapetalae</taxon>
        <taxon>asterids</taxon>
        <taxon>lamiids</taxon>
        <taxon>Solanales</taxon>
        <taxon>Convolvulaceae</taxon>
        <taxon>Cuscuteae</taxon>
        <taxon>Cuscuta</taxon>
        <taxon>Cuscuta subgen. Cuscuta</taxon>
    </lineage>
</organism>
<evidence type="ECO:0000259" key="1">
    <source>
        <dbReference type="PROSITE" id="PS50181"/>
    </source>
</evidence>
<comment type="caution">
    <text evidence="3">The sequence shown here is derived from an EMBL/GenBank/DDBJ whole genome shotgun (WGS) entry which is preliminary data.</text>
</comment>
<keyword evidence="4" id="KW-1185">Reference proteome</keyword>
<dbReference type="Gene3D" id="1.20.1280.50">
    <property type="match status" value="1"/>
</dbReference>
<dbReference type="InterPro" id="IPR017451">
    <property type="entry name" value="F-box-assoc_interact_dom"/>
</dbReference>
<dbReference type="CDD" id="cd09917">
    <property type="entry name" value="F-box_SF"/>
    <property type="match status" value="1"/>
</dbReference>
<dbReference type="AlphaFoldDB" id="A0AAV0GJM1"/>
<proteinExistence type="predicted"/>
<dbReference type="SMART" id="SM00256">
    <property type="entry name" value="FBOX"/>
    <property type="match status" value="1"/>
</dbReference>
<reference evidence="3" key="1">
    <citation type="submission" date="2022-07" db="EMBL/GenBank/DDBJ databases">
        <authorList>
            <person name="Macas J."/>
            <person name="Novak P."/>
            <person name="Neumann P."/>
        </authorList>
    </citation>
    <scope>NUCLEOTIDE SEQUENCE</scope>
</reference>
<gene>
    <name evidence="2" type="ORF">CEPIT_LOCUS18497</name>
    <name evidence="3" type="ORF">CEPIT_LOCUS44262</name>
</gene>
<accession>A0AAV0GJM1</accession>
<dbReference type="PANTHER" id="PTHR31672:SF13">
    <property type="entry name" value="F-BOX PROTEIN CPR30-LIKE"/>
    <property type="match status" value="1"/>
</dbReference>
<dbReference type="InterPro" id="IPR050796">
    <property type="entry name" value="SCF_F-box_component"/>
</dbReference>
<dbReference type="Pfam" id="PF07734">
    <property type="entry name" value="FBA_1"/>
    <property type="match status" value="1"/>
</dbReference>
<evidence type="ECO:0000313" key="3">
    <source>
        <dbReference type="EMBL" id="CAH9148126.1"/>
    </source>
</evidence>
<dbReference type="Pfam" id="PF12937">
    <property type="entry name" value="F-box-like"/>
    <property type="match status" value="1"/>
</dbReference>
<protein>
    <recommendedName>
        <fullName evidence="1">F-box domain-containing protein</fullName>
    </recommendedName>
</protein>
<dbReference type="NCBIfam" id="TIGR01640">
    <property type="entry name" value="F_box_assoc_1"/>
    <property type="match status" value="1"/>
</dbReference>
<dbReference type="PANTHER" id="PTHR31672">
    <property type="entry name" value="BNACNNG10540D PROTEIN"/>
    <property type="match status" value="1"/>
</dbReference>
<dbReference type="SUPFAM" id="SSF81383">
    <property type="entry name" value="F-box domain"/>
    <property type="match status" value="1"/>
</dbReference>
<name>A0AAV0GJM1_9ASTE</name>
<feature type="domain" description="F-box" evidence="1">
    <location>
        <begin position="4"/>
        <end position="51"/>
    </location>
</feature>
<dbReference type="PROSITE" id="PS50181">
    <property type="entry name" value="FBOX"/>
    <property type="match status" value="1"/>
</dbReference>
<dbReference type="EMBL" id="CAMAPF010001151">
    <property type="protein sequence ID" value="CAH9148126.1"/>
    <property type="molecule type" value="Genomic_DNA"/>
</dbReference>
<dbReference type="EMBL" id="CAMAPF010000148">
    <property type="protein sequence ID" value="CAH9108767.1"/>
    <property type="molecule type" value="Genomic_DNA"/>
</dbReference>
<dbReference type="InterPro" id="IPR001810">
    <property type="entry name" value="F-box_dom"/>
</dbReference>
<dbReference type="InterPro" id="IPR006527">
    <property type="entry name" value="F-box-assoc_dom_typ1"/>
</dbReference>
<sequence length="385" mass="44328">MEHLNPLSTLPSEISRDIFSRLEGRQLLIAQCVSKEWYSFIQHIKLSYTGQSRTLLLTLRPCRDGEHWEVRSISPDLNSQRLPDFTCHLSPVNHYANAYSSRVWGSCNGFVLVAYGKHILMWNPLISWSTKVLELQSLHGYIVMGGLCYNPFTSDYKAVLLLRTPEEVHGQCVIVSSLKNKEWTEVSFPYLYMASRDSVNFNNTLHWIVRSEHGHIHDFFYDMRCCNSIVYFDPVDDTFKMLPSPKPISPEEEDSVVGAGIIDGCFCMARKDRKRQVIQVSVMKEYGKAESWVTSFSMSISRFAPQDAYDLRFLSQNGNKVLVTSRSYGRTYVYVVEEDKLERVGFDGDCIISACICFYVGCFDLPREVSWGYDDDEHECSRFCL</sequence>
<evidence type="ECO:0000313" key="2">
    <source>
        <dbReference type="EMBL" id="CAH9108767.1"/>
    </source>
</evidence>
<dbReference type="Proteomes" id="UP001152523">
    <property type="component" value="Unassembled WGS sequence"/>
</dbReference>